<dbReference type="EMBL" id="CP028843">
    <property type="protein sequence ID" value="AWB19581.1"/>
    <property type="molecule type" value="Genomic_DNA"/>
</dbReference>
<dbReference type="Gene3D" id="1.10.150.20">
    <property type="entry name" value="5' to 3' exonuclease, C-terminal subdomain"/>
    <property type="match status" value="1"/>
</dbReference>
<dbReference type="InterPro" id="IPR011114">
    <property type="entry name" value="RuvA_C"/>
</dbReference>
<dbReference type="GO" id="GO:0009378">
    <property type="term" value="F:four-way junction helicase activity"/>
    <property type="evidence" value="ECO:0007669"/>
    <property type="project" value="InterPro"/>
</dbReference>
<dbReference type="InterPro" id="IPR000085">
    <property type="entry name" value="RuvA"/>
</dbReference>
<keyword evidence="2 6" id="KW-0227">DNA damage</keyword>
<protein>
    <recommendedName>
        <fullName evidence="6">Holliday junction branch migration complex subunit RuvA</fullName>
    </recommendedName>
</protein>
<feature type="domain" description="Holliday junction DNA helicase RuvA C-terminal" evidence="8">
    <location>
        <begin position="157"/>
        <end position="206"/>
    </location>
</feature>
<dbReference type="GO" id="GO:0048476">
    <property type="term" value="C:Holliday junction resolvase complex"/>
    <property type="evidence" value="ECO:0007669"/>
    <property type="project" value="UniProtKB-UniRule"/>
</dbReference>
<comment type="caution">
    <text evidence="6">Lacks conserved residue(s) required for the propagation of feature annotation.</text>
</comment>
<sequence>MIGKLKGVVDSYGEDFVILDVHGVGYVVHCSARTLQRLPPIGEAAELAIETHVREDMIRLYGFRADAEREWFRLLQTVQGVGTRVALGVLSVMEPGDLATAIATGDKGAVARAPGVGPRLAARLVAELKDKAPAFSAIDPALIQLTGAVEDNTAPQPVADAISALVNLGYAQVQASAAVAAALKGAGEGAAAMEAKTLIRLGLRELAR</sequence>
<keyword evidence="4 6" id="KW-0233">DNA recombination</keyword>
<dbReference type="InterPro" id="IPR010994">
    <property type="entry name" value="RuvA_2-like"/>
</dbReference>
<evidence type="ECO:0000313" key="9">
    <source>
        <dbReference type="EMBL" id="AWB19581.1"/>
    </source>
</evidence>
<keyword evidence="5 6" id="KW-0234">DNA repair</keyword>
<name>A0A2R4WDK2_9HYPH</name>
<dbReference type="Gene3D" id="1.10.8.10">
    <property type="entry name" value="DNA helicase RuvA subunit, C-terminal domain"/>
    <property type="match status" value="1"/>
</dbReference>
<feature type="domain" description="DNA helicase Holliday junction RuvA type" evidence="7">
    <location>
        <begin position="1"/>
        <end position="62"/>
    </location>
</feature>
<evidence type="ECO:0000259" key="7">
    <source>
        <dbReference type="Pfam" id="PF01330"/>
    </source>
</evidence>
<dbReference type="SUPFAM" id="SSF50249">
    <property type="entry name" value="Nucleic acid-binding proteins"/>
    <property type="match status" value="1"/>
</dbReference>
<dbReference type="RefSeq" id="WP_099951506.1">
    <property type="nucleotide sequence ID" value="NZ_CP028843.1"/>
</dbReference>
<dbReference type="GO" id="GO:0000400">
    <property type="term" value="F:four-way junction DNA binding"/>
    <property type="evidence" value="ECO:0007669"/>
    <property type="project" value="UniProtKB-UniRule"/>
</dbReference>
<feature type="region of interest" description="Domain I" evidence="6">
    <location>
        <begin position="1"/>
        <end position="64"/>
    </location>
</feature>
<dbReference type="GO" id="GO:0005737">
    <property type="term" value="C:cytoplasm"/>
    <property type="evidence" value="ECO:0007669"/>
    <property type="project" value="UniProtKB-SubCell"/>
</dbReference>
<comment type="subcellular location">
    <subcellularLocation>
        <location evidence="6">Cytoplasm</location>
    </subcellularLocation>
</comment>
<dbReference type="InterPro" id="IPR013849">
    <property type="entry name" value="DNA_helicase_Holl-junc_RuvA_I"/>
</dbReference>
<dbReference type="Pfam" id="PF01330">
    <property type="entry name" value="RuvA_N"/>
    <property type="match status" value="1"/>
</dbReference>
<gene>
    <name evidence="6" type="primary">ruvA</name>
    <name evidence="9" type="ORF">DA075_00385</name>
</gene>
<dbReference type="GO" id="GO:0006281">
    <property type="term" value="P:DNA repair"/>
    <property type="evidence" value="ECO:0007669"/>
    <property type="project" value="UniProtKB-UniRule"/>
</dbReference>
<reference evidence="9 10" key="1">
    <citation type="submission" date="2018-04" db="EMBL/GenBank/DDBJ databases">
        <title>Methylobacterium sp. PR1016A genome.</title>
        <authorList>
            <person name="Park W."/>
        </authorList>
    </citation>
    <scope>NUCLEOTIDE SEQUENCE [LARGE SCALE GENOMIC DNA]</scope>
    <source>
        <strain evidence="9 10">PR1016A</strain>
    </source>
</reference>
<comment type="subunit">
    <text evidence="6">Homotetramer. Forms an RuvA(8)-RuvB(12)-Holliday junction (HJ) complex. HJ DNA is sandwiched between 2 RuvA tetramers; dsDNA enters through RuvA and exits via RuvB. An RuvB hexamer assembles on each DNA strand where it exits the tetramer. Each RuvB hexamer is contacted by two RuvA subunits (via domain III) on 2 adjacent RuvB subunits; this complex drives branch migration. In the full resolvosome a probable DNA-RuvA(4)-RuvB(12)-RuvC(2) complex forms which resolves the HJ.</text>
</comment>
<evidence type="ECO:0000256" key="6">
    <source>
        <dbReference type="HAMAP-Rule" id="MF_00031"/>
    </source>
</evidence>
<dbReference type="AlphaFoldDB" id="A0A2R4WDK2"/>
<dbReference type="Gene3D" id="2.40.50.140">
    <property type="entry name" value="Nucleic acid-binding proteins"/>
    <property type="match status" value="1"/>
</dbReference>
<comment type="similarity">
    <text evidence="6">Belongs to the RuvA family.</text>
</comment>
<organism evidence="9 10">
    <name type="scientific">Methylobacterium currus</name>
    <dbReference type="NCBI Taxonomy" id="2051553"/>
    <lineage>
        <taxon>Bacteria</taxon>
        <taxon>Pseudomonadati</taxon>
        <taxon>Pseudomonadota</taxon>
        <taxon>Alphaproteobacteria</taxon>
        <taxon>Hyphomicrobiales</taxon>
        <taxon>Methylobacteriaceae</taxon>
        <taxon>Methylobacterium</taxon>
    </lineage>
</organism>
<dbReference type="SUPFAM" id="SSF47781">
    <property type="entry name" value="RuvA domain 2-like"/>
    <property type="match status" value="1"/>
</dbReference>
<dbReference type="GO" id="GO:0005524">
    <property type="term" value="F:ATP binding"/>
    <property type="evidence" value="ECO:0007669"/>
    <property type="project" value="InterPro"/>
</dbReference>
<keyword evidence="1 6" id="KW-0963">Cytoplasm</keyword>
<dbReference type="InterPro" id="IPR036267">
    <property type="entry name" value="RuvA_C_sf"/>
</dbReference>
<evidence type="ECO:0000256" key="3">
    <source>
        <dbReference type="ARBA" id="ARBA00023125"/>
    </source>
</evidence>
<comment type="domain">
    <text evidence="6">Has three domains with a flexible linker between the domains II and III and assumes an 'L' shape. Domain III is highly mobile and contacts RuvB.</text>
</comment>
<dbReference type="HAMAP" id="MF_00031">
    <property type="entry name" value="DNA_HJ_migration_RuvA"/>
    <property type="match status" value="1"/>
</dbReference>
<dbReference type="Pfam" id="PF07499">
    <property type="entry name" value="RuvA_C"/>
    <property type="match status" value="1"/>
</dbReference>
<dbReference type="InterPro" id="IPR012340">
    <property type="entry name" value="NA-bd_OB-fold"/>
</dbReference>
<evidence type="ECO:0000256" key="2">
    <source>
        <dbReference type="ARBA" id="ARBA00022763"/>
    </source>
</evidence>
<keyword evidence="10" id="KW-1185">Reference proteome</keyword>
<evidence type="ECO:0000256" key="1">
    <source>
        <dbReference type="ARBA" id="ARBA00022490"/>
    </source>
</evidence>
<feature type="region of interest" description="Domain III" evidence="6">
    <location>
        <begin position="153"/>
        <end position="208"/>
    </location>
</feature>
<evidence type="ECO:0000313" key="10">
    <source>
        <dbReference type="Proteomes" id="UP000244755"/>
    </source>
</evidence>
<dbReference type="GO" id="GO:0006310">
    <property type="term" value="P:DNA recombination"/>
    <property type="evidence" value="ECO:0007669"/>
    <property type="project" value="UniProtKB-UniRule"/>
</dbReference>
<dbReference type="NCBIfam" id="TIGR00084">
    <property type="entry name" value="ruvA"/>
    <property type="match status" value="1"/>
</dbReference>
<dbReference type="GO" id="GO:0009379">
    <property type="term" value="C:Holliday junction helicase complex"/>
    <property type="evidence" value="ECO:0007669"/>
    <property type="project" value="InterPro"/>
</dbReference>
<dbReference type="OrthoDB" id="5293449at2"/>
<evidence type="ECO:0000256" key="5">
    <source>
        <dbReference type="ARBA" id="ARBA00023204"/>
    </source>
</evidence>
<dbReference type="Pfam" id="PF14520">
    <property type="entry name" value="HHH_5"/>
    <property type="match status" value="1"/>
</dbReference>
<accession>A0A2R4WDK2</accession>
<proteinExistence type="inferred from homology"/>
<evidence type="ECO:0000259" key="8">
    <source>
        <dbReference type="Pfam" id="PF07499"/>
    </source>
</evidence>
<keyword evidence="3 6" id="KW-0238">DNA-binding</keyword>
<dbReference type="SUPFAM" id="SSF46929">
    <property type="entry name" value="DNA helicase RuvA subunit, C-terminal domain"/>
    <property type="match status" value="1"/>
</dbReference>
<comment type="function">
    <text evidence="6">The RuvA-RuvB-RuvC complex processes Holliday junction (HJ) DNA during genetic recombination and DNA repair, while the RuvA-RuvB complex plays an important role in the rescue of blocked DNA replication forks via replication fork reversal (RFR). RuvA specifically binds to HJ cruciform DNA, conferring on it an open structure. The RuvB hexamer acts as an ATP-dependent pump, pulling dsDNA into and through the RuvAB complex. HJ branch migration allows RuvC to scan DNA until it finds its consensus sequence, where it cleaves and resolves the cruciform DNA.</text>
</comment>
<dbReference type="KEGG" id="mee:DA075_00385"/>
<dbReference type="Proteomes" id="UP000244755">
    <property type="component" value="Chromosome 1"/>
</dbReference>
<evidence type="ECO:0000256" key="4">
    <source>
        <dbReference type="ARBA" id="ARBA00023172"/>
    </source>
</evidence>